<evidence type="ECO:0000256" key="4">
    <source>
        <dbReference type="ARBA" id="ARBA00022692"/>
    </source>
</evidence>
<dbReference type="OrthoDB" id="46396at2759"/>
<sequence>MDRVRRLFSEPVAYEPLEETPEEDGAGSAETPVRPWARFSRLEYSVFFLLGVAMLWAWNMFLAAAPYFHSRFESNEWAATHYQSSILSVSTVTNLASSYTFARIQKNVSYPWRITLSLLINSVIFTLLAFSTVAMTDVSVHGYFVFVMIMVFGTSLATGLNQNGVFAYVAGFGREEYMQAIMSGQGISGVLPCIIQIFSVLAVPRKVNDDQSGAGMPQGSSPKSAFIYFLTATGVSIFTLLVFFYLLRNRTTSPPKTSNEDEDRALVDGVEDKTVSLWTLFLKLRYLACAVFMVFAITMMIFPVYTSRILSVNDPEKSRMYDPTVFIPLAFLFWNVGDLSGRMLVAIPSLSLTHRPWLALVFSFARVAFIPLYLLCNVSGQGATVSSDFFYLFLVQLLFGVTNGYLASSCMMGASQWVSADERHAAGGFMGMMLVGGLTAGSLLSFVVSS</sequence>
<dbReference type="GO" id="GO:0000329">
    <property type="term" value="C:fungal-type vacuole membrane"/>
    <property type="evidence" value="ECO:0007669"/>
    <property type="project" value="TreeGrafter"/>
</dbReference>
<feature type="transmembrane region" description="Helical" evidence="7">
    <location>
        <begin position="389"/>
        <end position="407"/>
    </location>
</feature>
<keyword evidence="9" id="KW-1185">Reference proteome</keyword>
<dbReference type="GO" id="GO:0005886">
    <property type="term" value="C:plasma membrane"/>
    <property type="evidence" value="ECO:0007669"/>
    <property type="project" value="TreeGrafter"/>
</dbReference>
<dbReference type="SUPFAM" id="SSF103473">
    <property type="entry name" value="MFS general substrate transporter"/>
    <property type="match status" value="1"/>
</dbReference>
<comment type="subcellular location">
    <subcellularLocation>
        <location evidence="1">Membrane</location>
        <topology evidence="1">Multi-pass membrane protein</topology>
    </subcellularLocation>
</comment>
<evidence type="ECO:0000256" key="3">
    <source>
        <dbReference type="ARBA" id="ARBA00022448"/>
    </source>
</evidence>
<feature type="transmembrane region" description="Helical" evidence="7">
    <location>
        <begin position="225"/>
        <end position="247"/>
    </location>
</feature>
<proteinExistence type="inferred from homology"/>
<reference evidence="8" key="1">
    <citation type="submission" date="2022-11" db="EMBL/GenBank/DDBJ databases">
        <authorList>
            <person name="Petersen C."/>
        </authorList>
    </citation>
    <scope>NUCLEOTIDE SEQUENCE</scope>
    <source>
        <strain evidence="8">IBT 30761</strain>
    </source>
</reference>
<gene>
    <name evidence="8" type="ORF">N7532_008906</name>
</gene>
<dbReference type="PANTHER" id="PTHR10332">
    <property type="entry name" value="EQUILIBRATIVE NUCLEOSIDE TRANSPORTER"/>
    <property type="match status" value="1"/>
</dbReference>
<dbReference type="PIRSF" id="PIRSF016379">
    <property type="entry name" value="ENT"/>
    <property type="match status" value="1"/>
</dbReference>
<comment type="caution">
    <text evidence="8">The sequence shown here is derived from an EMBL/GenBank/DDBJ whole genome shotgun (WGS) entry which is preliminary data.</text>
</comment>
<dbReference type="RefSeq" id="XP_056472203.1">
    <property type="nucleotide sequence ID" value="XM_056621397.1"/>
</dbReference>
<feature type="transmembrane region" description="Helical" evidence="7">
    <location>
        <begin position="114"/>
        <end position="134"/>
    </location>
</feature>
<evidence type="ECO:0000256" key="1">
    <source>
        <dbReference type="ARBA" id="ARBA00004141"/>
    </source>
</evidence>
<dbReference type="InterPro" id="IPR002259">
    <property type="entry name" value="Eqnu_transpt"/>
</dbReference>
<evidence type="ECO:0000313" key="9">
    <source>
        <dbReference type="Proteomes" id="UP001149074"/>
    </source>
</evidence>
<name>A0A9W9EYA1_9EURO</name>
<dbReference type="PRINTS" id="PR01130">
    <property type="entry name" value="DERENTRNSPRT"/>
</dbReference>
<dbReference type="EMBL" id="JAPQKI010000009">
    <property type="protein sequence ID" value="KAJ5090222.1"/>
    <property type="molecule type" value="Genomic_DNA"/>
</dbReference>
<feature type="transmembrane region" description="Helical" evidence="7">
    <location>
        <begin position="44"/>
        <end position="68"/>
    </location>
</feature>
<dbReference type="GeneID" id="81360376"/>
<comment type="similarity">
    <text evidence="2">Belongs to the SLC29A/ENT transporter (TC 2.A.57) family.</text>
</comment>
<evidence type="ECO:0000313" key="8">
    <source>
        <dbReference type="EMBL" id="KAJ5090222.1"/>
    </source>
</evidence>
<feature type="transmembrane region" description="Helical" evidence="7">
    <location>
        <begin position="140"/>
        <end position="160"/>
    </location>
</feature>
<feature type="transmembrane region" description="Helical" evidence="7">
    <location>
        <begin position="325"/>
        <end position="345"/>
    </location>
</feature>
<feature type="transmembrane region" description="Helical" evidence="7">
    <location>
        <begin position="357"/>
        <end position="374"/>
    </location>
</feature>
<feature type="transmembrane region" description="Helical" evidence="7">
    <location>
        <begin position="286"/>
        <end position="305"/>
    </location>
</feature>
<feature type="transmembrane region" description="Helical" evidence="7">
    <location>
        <begin position="428"/>
        <end position="448"/>
    </location>
</feature>
<accession>A0A9W9EYA1</accession>
<dbReference type="Pfam" id="PF01733">
    <property type="entry name" value="Nucleoside_tran"/>
    <property type="match status" value="1"/>
</dbReference>
<evidence type="ECO:0008006" key="10">
    <source>
        <dbReference type="Google" id="ProtNLM"/>
    </source>
</evidence>
<evidence type="ECO:0000256" key="2">
    <source>
        <dbReference type="ARBA" id="ARBA00007965"/>
    </source>
</evidence>
<dbReference type="GO" id="GO:0015205">
    <property type="term" value="F:nucleobase transmembrane transporter activity"/>
    <property type="evidence" value="ECO:0007669"/>
    <property type="project" value="TreeGrafter"/>
</dbReference>
<evidence type="ECO:0000256" key="6">
    <source>
        <dbReference type="ARBA" id="ARBA00023136"/>
    </source>
</evidence>
<dbReference type="PANTHER" id="PTHR10332:SF88">
    <property type="entry name" value="EQUILIBRATIVE NUCLEOSIDE TRANSPORTER 1, ISOFORM A"/>
    <property type="match status" value="1"/>
</dbReference>
<dbReference type="GO" id="GO:0034257">
    <property type="term" value="F:nicotinamide riboside transmembrane transporter activity"/>
    <property type="evidence" value="ECO:0007669"/>
    <property type="project" value="TreeGrafter"/>
</dbReference>
<keyword evidence="6 7" id="KW-0472">Membrane</keyword>
<keyword evidence="5 7" id="KW-1133">Transmembrane helix</keyword>
<organism evidence="8 9">
    <name type="scientific">Penicillium argentinense</name>
    <dbReference type="NCBI Taxonomy" id="1131581"/>
    <lineage>
        <taxon>Eukaryota</taxon>
        <taxon>Fungi</taxon>
        <taxon>Dikarya</taxon>
        <taxon>Ascomycota</taxon>
        <taxon>Pezizomycotina</taxon>
        <taxon>Eurotiomycetes</taxon>
        <taxon>Eurotiomycetidae</taxon>
        <taxon>Eurotiales</taxon>
        <taxon>Aspergillaceae</taxon>
        <taxon>Penicillium</taxon>
    </lineage>
</organism>
<protein>
    <recommendedName>
        <fullName evidence="10">Nucleoside transporter FUN26</fullName>
    </recommendedName>
</protein>
<dbReference type="Proteomes" id="UP001149074">
    <property type="component" value="Unassembled WGS sequence"/>
</dbReference>
<feature type="transmembrane region" description="Helical" evidence="7">
    <location>
        <begin position="181"/>
        <end position="205"/>
    </location>
</feature>
<dbReference type="InterPro" id="IPR036259">
    <property type="entry name" value="MFS_trans_sf"/>
</dbReference>
<keyword evidence="4 7" id="KW-0812">Transmembrane</keyword>
<evidence type="ECO:0000256" key="7">
    <source>
        <dbReference type="SAM" id="Phobius"/>
    </source>
</evidence>
<keyword evidence="3" id="KW-0813">Transport</keyword>
<reference evidence="8" key="2">
    <citation type="journal article" date="2023" name="IMA Fungus">
        <title>Comparative genomic study of the Penicillium genus elucidates a diverse pangenome and 15 lateral gene transfer events.</title>
        <authorList>
            <person name="Petersen C."/>
            <person name="Sorensen T."/>
            <person name="Nielsen M.R."/>
            <person name="Sondergaard T.E."/>
            <person name="Sorensen J.L."/>
            <person name="Fitzpatrick D.A."/>
            <person name="Frisvad J.C."/>
            <person name="Nielsen K.L."/>
        </authorList>
    </citation>
    <scope>NUCLEOTIDE SEQUENCE</scope>
    <source>
        <strain evidence="8">IBT 30761</strain>
    </source>
</reference>
<evidence type="ECO:0000256" key="5">
    <source>
        <dbReference type="ARBA" id="ARBA00022989"/>
    </source>
</evidence>
<dbReference type="AlphaFoldDB" id="A0A9W9EYA1"/>